<keyword evidence="3" id="KW-0963">Cytoplasm</keyword>
<feature type="compositionally biased region" description="Basic and acidic residues" evidence="7">
    <location>
        <begin position="129"/>
        <end position="138"/>
    </location>
</feature>
<dbReference type="AlphaFoldDB" id="A0ABD2LZS4"/>
<dbReference type="EMBL" id="JBICBT010000207">
    <property type="protein sequence ID" value="KAL3120656.1"/>
    <property type="molecule type" value="Genomic_DNA"/>
</dbReference>
<dbReference type="Pfam" id="PF03234">
    <property type="entry name" value="CDC37_N"/>
    <property type="match status" value="1"/>
</dbReference>
<feature type="region of interest" description="Disordered" evidence="7">
    <location>
        <begin position="352"/>
        <end position="375"/>
    </location>
</feature>
<dbReference type="InterPro" id="IPR013855">
    <property type="entry name" value="Cdc37_N_dom"/>
</dbReference>
<feature type="region of interest" description="Disordered" evidence="7">
    <location>
        <begin position="1"/>
        <end position="26"/>
    </location>
</feature>
<dbReference type="GO" id="GO:0005737">
    <property type="term" value="C:cytoplasm"/>
    <property type="evidence" value="ECO:0007669"/>
    <property type="project" value="UniProtKB-SubCell"/>
</dbReference>
<reference evidence="11 12" key="1">
    <citation type="submission" date="2024-10" db="EMBL/GenBank/DDBJ databases">
        <authorList>
            <person name="Kim D."/>
        </authorList>
    </citation>
    <scope>NUCLEOTIDE SEQUENCE [LARGE SCALE GENOMIC DNA]</scope>
    <source>
        <strain evidence="11">BH-2024</strain>
    </source>
</reference>
<dbReference type="Pfam" id="PF08564">
    <property type="entry name" value="CDC37_C"/>
    <property type="match status" value="1"/>
</dbReference>
<dbReference type="InterPro" id="IPR038189">
    <property type="entry name" value="Cdc37_Hsp90-bd_sf"/>
</dbReference>
<evidence type="ECO:0000256" key="7">
    <source>
        <dbReference type="SAM" id="MobiDB-lite"/>
    </source>
</evidence>
<dbReference type="PANTHER" id="PTHR12800:SF4">
    <property type="entry name" value="HSP90 CO-CHAPERONE CDC37"/>
    <property type="match status" value="1"/>
</dbReference>
<feature type="domain" description="Cdc37 C-terminal" evidence="8">
    <location>
        <begin position="296"/>
        <end position="374"/>
    </location>
</feature>
<feature type="coiled-coil region" evidence="6">
    <location>
        <begin position="35"/>
        <end position="109"/>
    </location>
</feature>
<dbReference type="SUPFAM" id="SSF101391">
    <property type="entry name" value="Hsp90 co-chaperone CDC37"/>
    <property type="match status" value="1"/>
</dbReference>
<dbReference type="SMART" id="SM01069">
    <property type="entry name" value="CDC37_C"/>
    <property type="match status" value="1"/>
</dbReference>
<evidence type="ECO:0000256" key="6">
    <source>
        <dbReference type="SAM" id="Coils"/>
    </source>
</evidence>
<evidence type="ECO:0000313" key="12">
    <source>
        <dbReference type="Proteomes" id="UP001620626"/>
    </source>
</evidence>
<feature type="domain" description="Cdc37 N-terminal" evidence="10">
    <location>
        <begin position="2"/>
        <end position="125"/>
    </location>
</feature>
<feature type="region of interest" description="Disordered" evidence="7">
    <location>
        <begin position="278"/>
        <end position="306"/>
    </location>
</feature>
<keyword evidence="6" id="KW-0175">Coiled coil</keyword>
<evidence type="ECO:0000313" key="11">
    <source>
        <dbReference type="EMBL" id="KAL3120656.1"/>
    </source>
</evidence>
<keyword evidence="12" id="KW-1185">Reference proteome</keyword>
<dbReference type="Gene3D" id="6.10.140.250">
    <property type="match status" value="1"/>
</dbReference>
<evidence type="ECO:0000259" key="9">
    <source>
        <dbReference type="SMART" id="SM01070"/>
    </source>
</evidence>
<evidence type="ECO:0000256" key="1">
    <source>
        <dbReference type="ARBA" id="ARBA00004496"/>
    </source>
</evidence>
<gene>
    <name evidence="11" type="ORF">niasHT_007948</name>
</gene>
<dbReference type="InterPro" id="IPR013874">
    <property type="entry name" value="Cdc37_Hsp90-bd"/>
</dbReference>
<feature type="domain" description="Cdc37 Hsp90 binding" evidence="9">
    <location>
        <begin position="128"/>
        <end position="290"/>
    </location>
</feature>
<keyword evidence="4" id="KW-0143">Chaperone</keyword>
<protein>
    <recommendedName>
        <fullName evidence="5">Hsp90 chaperone protein kinase-targeting subunit</fullName>
    </recommendedName>
</protein>
<comment type="caution">
    <text evidence="11">The sequence shown here is derived from an EMBL/GenBank/DDBJ whole genome shotgun (WGS) entry which is preliminary data.</text>
</comment>
<evidence type="ECO:0000256" key="2">
    <source>
        <dbReference type="ARBA" id="ARBA00006222"/>
    </source>
</evidence>
<evidence type="ECO:0000256" key="5">
    <source>
        <dbReference type="ARBA" id="ARBA00031396"/>
    </source>
</evidence>
<evidence type="ECO:0000259" key="8">
    <source>
        <dbReference type="SMART" id="SM01069"/>
    </source>
</evidence>
<evidence type="ECO:0000259" key="10">
    <source>
        <dbReference type="SMART" id="SM01071"/>
    </source>
</evidence>
<dbReference type="PANTHER" id="PTHR12800">
    <property type="entry name" value="CDC37-RELATED"/>
    <property type="match status" value="1"/>
</dbReference>
<evidence type="ECO:0000256" key="4">
    <source>
        <dbReference type="ARBA" id="ARBA00023186"/>
    </source>
</evidence>
<comment type="subcellular location">
    <subcellularLocation>
        <location evidence="1">Cytoplasm</location>
    </subcellularLocation>
</comment>
<feature type="region of interest" description="Disordered" evidence="7">
    <location>
        <begin position="128"/>
        <end position="149"/>
    </location>
</feature>
<name>A0ABD2LZS4_9BILA</name>
<dbReference type="InterPro" id="IPR004918">
    <property type="entry name" value="Cdc37"/>
</dbReference>
<dbReference type="SMART" id="SM01070">
    <property type="entry name" value="CDC37_M"/>
    <property type="match status" value="1"/>
</dbReference>
<accession>A0ABD2LZS4</accession>
<proteinExistence type="inferred from homology"/>
<feature type="compositionally biased region" description="Basic and acidic residues" evidence="7">
    <location>
        <begin position="357"/>
        <end position="375"/>
    </location>
</feature>
<evidence type="ECO:0000256" key="3">
    <source>
        <dbReference type="ARBA" id="ARBA00022490"/>
    </source>
</evidence>
<dbReference type="InterPro" id="IPR013873">
    <property type="entry name" value="Cdc37_C"/>
</dbReference>
<dbReference type="Gene3D" id="1.20.58.610">
    <property type="entry name" value="Cdc37, Hsp90 binding domain"/>
    <property type="match status" value="1"/>
</dbReference>
<dbReference type="Proteomes" id="UP001620626">
    <property type="component" value="Unassembled WGS sequence"/>
</dbReference>
<comment type="similarity">
    <text evidence="2">Belongs to the CDC37 family.</text>
</comment>
<dbReference type="Pfam" id="PF08565">
    <property type="entry name" value="CDC37_M"/>
    <property type="match status" value="1"/>
</dbReference>
<dbReference type="SMART" id="SM01071">
    <property type="entry name" value="CDC37_N"/>
    <property type="match status" value="1"/>
</dbReference>
<organism evidence="11 12">
    <name type="scientific">Heterodera trifolii</name>
    <dbReference type="NCBI Taxonomy" id="157864"/>
    <lineage>
        <taxon>Eukaryota</taxon>
        <taxon>Metazoa</taxon>
        <taxon>Ecdysozoa</taxon>
        <taxon>Nematoda</taxon>
        <taxon>Chromadorea</taxon>
        <taxon>Rhabditida</taxon>
        <taxon>Tylenchina</taxon>
        <taxon>Tylenchomorpha</taxon>
        <taxon>Tylenchoidea</taxon>
        <taxon>Heteroderidae</taxon>
        <taxon>Heteroderinae</taxon>
        <taxon>Heterodera</taxon>
    </lineage>
</organism>
<sequence>MPIDYSAWNNIEVSDDEDDTHPNVDTASLFRWRHQARVEREAEMKQAKKEVKEEQSNVRNKMQEIEEKLKNAKLEEKERISLELELNTIRTQEEEFRKKEKELEEKEKHQPWNVDTIAKEAWSKTIVNKPKEGKEQAKKGTTSKSEEDEEINRMQKYFKDNETLLHQLCVLDGFDKIEEFLLEHPQLASEYATNFLTVEALNYAIDANEINMGRIAENCIMIQYELELAKSLHAMSTNPNVIKNFFKKIRIAEQSYMKLYTDEVEAFKDRLRKRARDKREAMLSEMEGEEKKKRVAQSPGGLDPQEVFDSLPAEMQEAFETQSMAKIFEVAKSMDSEVFKYHLDRCTASGLWIPNAKEAEEKGQEEEEKKETEEK</sequence>